<dbReference type="Gene3D" id="1.10.10.10">
    <property type="entry name" value="Winged helix-like DNA-binding domain superfamily/Winged helix DNA-binding domain"/>
    <property type="match status" value="1"/>
</dbReference>
<dbReference type="PANTHER" id="PTHR43133">
    <property type="entry name" value="RNA POLYMERASE ECF-TYPE SIGMA FACTO"/>
    <property type="match status" value="1"/>
</dbReference>
<feature type="domain" description="RNA polymerase sigma-70 region 2" evidence="5">
    <location>
        <begin position="25"/>
        <end position="85"/>
    </location>
</feature>
<dbReference type="SUPFAM" id="SSF88659">
    <property type="entry name" value="Sigma3 and sigma4 domains of RNA polymerase sigma factors"/>
    <property type="match status" value="1"/>
</dbReference>
<dbReference type="CDD" id="cd06171">
    <property type="entry name" value="Sigma70_r4"/>
    <property type="match status" value="1"/>
</dbReference>
<dbReference type="EMBL" id="OX365700">
    <property type="protein sequence ID" value="CAI4030292.1"/>
    <property type="molecule type" value="Genomic_DNA"/>
</dbReference>
<comment type="similarity">
    <text evidence="1">Belongs to the sigma-70 factor family. ECF subfamily.</text>
</comment>
<keyword evidence="3" id="KW-0731">Sigma factor</keyword>
<dbReference type="PANTHER" id="PTHR43133:SF63">
    <property type="entry name" value="RNA POLYMERASE SIGMA FACTOR FECI-RELATED"/>
    <property type="match status" value="1"/>
</dbReference>
<keyword evidence="2" id="KW-0805">Transcription regulation</keyword>
<keyword evidence="8" id="KW-1185">Reference proteome</keyword>
<reference evidence="7" key="1">
    <citation type="submission" date="2022-10" db="EMBL/GenBank/DDBJ databases">
        <authorList>
            <person name="Koch H."/>
        </authorList>
    </citation>
    <scope>NUCLEOTIDE SEQUENCE</scope>
    <source>
        <strain evidence="7">DNF</strain>
    </source>
</reference>
<dbReference type="SUPFAM" id="SSF88946">
    <property type="entry name" value="Sigma2 domain of RNA polymerase sigma factors"/>
    <property type="match status" value="1"/>
</dbReference>
<keyword evidence="4" id="KW-0804">Transcription</keyword>
<evidence type="ECO:0000256" key="4">
    <source>
        <dbReference type="ARBA" id="ARBA00023163"/>
    </source>
</evidence>
<dbReference type="InterPro" id="IPR036388">
    <property type="entry name" value="WH-like_DNA-bd_sf"/>
</dbReference>
<dbReference type="KEGG" id="nti:DNFV4_00720"/>
<proteinExistence type="inferred from homology"/>
<dbReference type="RefSeq" id="WP_289267287.1">
    <property type="nucleotide sequence ID" value="NZ_OX365700.1"/>
</dbReference>
<evidence type="ECO:0000256" key="3">
    <source>
        <dbReference type="ARBA" id="ARBA00023082"/>
    </source>
</evidence>
<sequence>MSTEESTAWPESPQRSLLETFRLCGGELQRFLARRLGCPDTAADLVQETFVRLAQLPPAQQPDNPRAFLFRVAANLAVDHQRRLRYAARYEVWDEAGIETADERPSAEAEVLSKEQVGRLHRAIAELPPKCRDVFILHKFHHLSYADVAKRLGITKSTVVKHMIKALDYCRRRVEEEPL</sequence>
<evidence type="ECO:0000259" key="5">
    <source>
        <dbReference type="Pfam" id="PF04542"/>
    </source>
</evidence>
<dbReference type="GO" id="GO:0016987">
    <property type="term" value="F:sigma factor activity"/>
    <property type="evidence" value="ECO:0007669"/>
    <property type="project" value="UniProtKB-KW"/>
</dbReference>
<dbReference type="AlphaFoldDB" id="A0AA86T4M6"/>
<dbReference type="Pfam" id="PF08281">
    <property type="entry name" value="Sigma70_r4_2"/>
    <property type="match status" value="1"/>
</dbReference>
<organism evidence="7 8">
    <name type="scientific">Nitrospira tepida</name>
    <dbReference type="NCBI Taxonomy" id="2973512"/>
    <lineage>
        <taxon>Bacteria</taxon>
        <taxon>Pseudomonadati</taxon>
        <taxon>Nitrospirota</taxon>
        <taxon>Nitrospiria</taxon>
        <taxon>Nitrospirales</taxon>
        <taxon>Nitrospiraceae</taxon>
        <taxon>Nitrospira</taxon>
    </lineage>
</organism>
<dbReference type="GO" id="GO:0006352">
    <property type="term" value="P:DNA-templated transcription initiation"/>
    <property type="evidence" value="ECO:0007669"/>
    <property type="project" value="InterPro"/>
</dbReference>
<feature type="domain" description="RNA polymerase sigma factor 70 region 4 type 2" evidence="6">
    <location>
        <begin position="119"/>
        <end position="166"/>
    </location>
</feature>
<evidence type="ECO:0000313" key="7">
    <source>
        <dbReference type="EMBL" id="CAI4030292.1"/>
    </source>
</evidence>
<evidence type="ECO:0000256" key="1">
    <source>
        <dbReference type="ARBA" id="ARBA00010641"/>
    </source>
</evidence>
<keyword evidence="7" id="KW-0240">DNA-directed RNA polymerase</keyword>
<evidence type="ECO:0000313" key="8">
    <source>
        <dbReference type="Proteomes" id="UP001179121"/>
    </source>
</evidence>
<dbReference type="GO" id="GO:0000428">
    <property type="term" value="C:DNA-directed RNA polymerase complex"/>
    <property type="evidence" value="ECO:0007669"/>
    <property type="project" value="UniProtKB-KW"/>
</dbReference>
<dbReference type="InterPro" id="IPR013249">
    <property type="entry name" value="RNA_pol_sigma70_r4_t2"/>
</dbReference>
<evidence type="ECO:0000256" key="2">
    <source>
        <dbReference type="ARBA" id="ARBA00023015"/>
    </source>
</evidence>
<dbReference type="NCBIfam" id="TIGR02937">
    <property type="entry name" value="sigma70-ECF"/>
    <property type="match status" value="1"/>
</dbReference>
<name>A0AA86T4M6_9BACT</name>
<dbReference type="InterPro" id="IPR007627">
    <property type="entry name" value="RNA_pol_sigma70_r2"/>
</dbReference>
<protein>
    <submittedName>
        <fullName evidence="7">DNA-directed RNA polymerase sigma-70 factor</fullName>
    </submittedName>
</protein>
<dbReference type="GO" id="GO:0003677">
    <property type="term" value="F:DNA binding"/>
    <property type="evidence" value="ECO:0007669"/>
    <property type="project" value="InterPro"/>
</dbReference>
<dbReference type="Pfam" id="PF04542">
    <property type="entry name" value="Sigma70_r2"/>
    <property type="match status" value="1"/>
</dbReference>
<dbReference type="Gene3D" id="1.10.1740.10">
    <property type="match status" value="1"/>
</dbReference>
<accession>A0AA86T4M6</accession>
<dbReference type="InterPro" id="IPR013325">
    <property type="entry name" value="RNA_pol_sigma_r2"/>
</dbReference>
<gene>
    <name evidence="7" type="ORF">DNFV4_00720</name>
</gene>
<dbReference type="InterPro" id="IPR013324">
    <property type="entry name" value="RNA_pol_sigma_r3/r4-like"/>
</dbReference>
<dbReference type="Proteomes" id="UP001179121">
    <property type="component" value="Chromosome"/>
</dbReference>
<dbReference type="InterPro" id="IPR039425">
    <property type="entry name" value="RNA_pol_sigma-70-like"/>
</dbReference>
<evidence type="ECO:0000259" key="6">
    <source>
        <dbReference type="Pfam" id="PF08281"/>
    </source>
</evidence>
<dbReference type="InterPro" id="IPR014284">
    <property type="entry name" value="RNA_pol_sigma-70_dom"/>
</dbReference>